<protein>
    <submittedName>
        <fullName evidence="1">Uncharacterized protein</fullName>
    </submittedName>
</protein>
<accession>A0A119DT18</accession>
<dbReference type="EMBL" id="LPEQ01000025">
    <property type="protein sequence ID" value="KVV55606.1"/>
    <property type="molecule type" value="Genomic_DNA"/>
</dbReference>
<gene>
    <name evidence="1" type="ORF">WT27_25770</name>
</gene>
<dbReference type="AlphaFoldDB" id="A0A119DT18"/>
<evidence type="ECO:0000313" key="1">
    <source>
        <dbReference type="EMBL" id="KVV55606.1"/>
    </source>
</evidence>
<keyword evidence="2" id="KW-1185">Reference proteome</keyword>
<dbReference type="Proteomes" id="UP000062317">
    <property type="component" value="Unassembled WGS sequence"/>
</dbReference>
<proteinExistence type="predicted"/>
<organism evidence="1 2">
    <name type="scientific">Burkholderia territorii</name>
    <dbReference type="NCBI Taxonomy" id="1503055"/>
    <lineage>
        <taxon>Bacteria</taxon>
        <taxon>Pseudomonadati</taxon>
        <taxon>Pseudomonadota</taxon>
        <taxon>Betaproteobacteria</taxon>
        <taxon>Burkholderiales</taxon>
        <taxon>Burkholderiaceae</taxon>
        <taxon>Burkholderia</taxon>
        <taxon>Burkholderia cepacia complex</taxon>
    </lineage>
</organism>
<evidence type="ECO:0000313" key="2">
    <source>
        <dbReference type="Proteomes" id="UP000062317"/>
    </source>
</evidence>
<reference evidence="1 2" key="1">
    <citation type="submission" date="2015-11" db="EMBL/GenBank/DDBJ databases">
        <title>Expanding the genomic diversity of Burkholderia species for the development of highly accurate diagnostics.</title>
        <authorList>
            <person name="Sahl J."/>
            <person name="Keim P."/>
            <person name="Wagner D."/>
        </authorList>
    </citation>
    <scope>NUCLEOTIDE SEQUENCE [LARGE SCALE GENOMIC DNA]</scope>
    <source>
        <strain evidence="1 2">MSMB1301WGS</strain>
    </source>
</reference>
<name>A0A119DT18_9BURK</name>
<comment type="caution">
    <text evidence="1">The sequence shown here is derived from an EMBL/GenBank/DDBJ whole genome shotgun (WGS) entry which is preliminary data.</text>
</comment>
<sequence>MILQVAADGRQRMHERHALAREQRRIADARQLQQLRRIDRAGGEDHLARGGERFVAVFARDDDARRAYAVERHAPHEHARAQREVRTAHDRSALQIGIEPEMQKGFPATARLGIGHRDHAQRALRAIDRADVEDFPLR</sequence>